<sequence>MDYKSLCNSRTAAKGQVTRVQDWINKKLQGIKSISIFEAKLDIVEKYFDKYSIAQDSIEILVEENDNLTDSEEREVTEEMIIISIAALKDSIKKLSPSSSSTPIRNNSSVPVSQDLHSNVKLPDIKLASFDGSPPSEWGGFIDIFDALIGSNSRLKDAERLYYLRILVKGSALKLIDTLKVTDSNYAVALKTLIDRYENKSIVVNEYLSNIVHFPQINKCNSEVLREFASSLRKDIECLNNLNLTDKVLTEALLVFLFEQKLDANSRKSFEEERKTAQIPTLKNFFDFIDKRCVILENLSSFENANEKKHNVQENKTAAFKPKVNLHASCESNARPLSPRNRPHSRPNSPNFNATCVICNGAHRIYSCARFTALPPRERINSVKQKKLCFNCLGHQHSIKDCRSTISCSICSKKHHTLIHLDSQANSNTQYAPRSQTYHTNNNHTHPQHSILRQNNSYNDNSRNHTPDSRTRRYSQQDAHSRQSTTPDAQERPNQAPQGGNHINRGNCRSTQPDVSYASSHNAVTQNRNQESQVLLATAEVVVFSHDGQPMTVKMLLDNCSQNSFVTTKLVEQLGLPSETQNLYVSGLSGQETLISREKVKLEINSKVNNRKFVIDCSVIDTISQRLPQYSINPAKLNIPAHLISCLADSTFAVPSEIQILGGAEIYYSLLSHGLLHLGKGLPSLINTHLGWVISGNVPQHCLQNTPKEKVYAFTGI</sequence>
<feature type="compositionally biased region" description="Polar residues" evidence="1">
    <location>
        <begin position="433"/>
        <end position="445"/>
    </location>
</feature>
<keyword evidence="3" id="KW-1185">Reference proteome</keyword>
<dbReference type="Proteomes" id="UP001652700">
    <property type="component" value="Unplaced"/>
</dbReference>
<feature type="region of interest" description="Disordered" evidence="1">
    <location>
        <begin position="433"/>
        <end position="526"/>
    </location>
</feature>
<dbReference type="CDD" id="cd00303">
    <property type="entry name" value="retropepsin_like"/>
    <property type="match status" value="1"/>
</dbReference>
<evidence type="ECO:0000313" key="2">
    <source>
        <dbReference type="EnsemblMetazoa" id="XP_050516179.1"/>
    </source>
</evidence>
<name>A0ABM5L163_DIAVI</name>
<dbReference type="PANTHER" id="PTHR47331">
    <property type="entry name" value="PHD-TYPE DOMAIN-CONTAINING PROTEIN"/>
    <property type="match status" value="1"/>
</dbReference>
<organism evidence="2 3">
    <name type="scientific">Diabrotica virgifera virgifera</name>
    <name type="common">western corn rootworm</name>
    <dbReference type="NCBI Taxonomy" id="50390"/>
    <lineage>
        <taxon>Eukaryota</taxon>
        <taxon>Metazoa</taxon>
        <taxon>Ecdysozoa</taxon>
        <taxon>Arthropoda</taxon>
        <taxon>Hexapoda</taxon>
        <taxon>Insecta</taxon>
        <taxon>Pterygota</taxon>
        <taxon>Neoptera</taxon>
        <taxon>Endopterygota</taxon>
        <taxon>Coleoptera</taxon>
        <taxon>Polyphaga</taxon>
        <taxon>Cucujiformia</taxon>
        <taxon>Chrysomeloidea</taxon>
        <taxon>Chrysomelidae</taxon>
        <taxon>Galerucinae</taxon>
        <taxon>Diabroticina</taxon>
        <taxon>Diabroticites</taxon>
        <taxon>Diabrotica</taxon>
    </lineage>
</organism>
<accession>A0ABM5L163</accession>
<dbReference type="Pfam" id="PF03564">
    <property type="entry name" value="DUF1759"/>
    <property type="match status" value="1"/>
</dbReference>
<evidence type="ECO:0000313" key="3">
    <source>
        <dbReference type="Proteomes" id="UP001652700"/>
    </source>
</evidence>
<dbReference type="InterPro" id="IPR005312">
    <property type="entry name" value="DUF1759"/>
</dbReference>
<evidence type="ECO:0008006" key="4">
    <source>
        <dbReference type="Google" id="ProtNLM"/>
    </source>
</evidence>
<protein>
    <recommendedName>
        <fullName evidence="4">Peptidase aspartic putative domain-containing protein</fullName>
    </recommendedName>
</protein>
<feature type="compositionally biased region" description="Polar residues" evidence="1">
    <location>
        <begin position="451"/>
        <end position="461"/>
    </location>
</feature>
<feature type="compositionally biased region" description="Polar residues" evidence="1">
    <location>
        <begin position="474"/>
        <end position="498"/>
    </location>
</feature>
<evidence type="ECO:0000256" key="1">
    <source>
        <dbReference type="SAM" id="MobiDB-lite"/>
    </source>
</evidence>
<dbReference type="InterPro" id="IPR021109">
    <property type="entry name" value="Peptidase_aspartic_dom_sf"/>
</dbReference>
<dbReference type="Gene3D" id="2.40.70.10">
    <property type="entry name" value="Acid Proteases"/>
    <property type="match status" value="1"/>
</dbReference>
<reference evidence="2" key="1">
    <citation type="submission" date="2025-05" db="UniProtKB">
        <authorList>
            <consortium name="EnsemblMetazoa"/>
        </authorList>
    </citation>
    <scope>IDENTIFICATION</scope>
</reference>
<proteinExistence type="predicted"/>
<dbReference type="RefSeq" id="XP_050516179.1">
    <property type="nucleotide sequence ID" value="XM_050660222.1"/>
</dbReference>
<feature type="compositionally biased region" description="Basic and acidic residues" evidence="1">
    <location>
        <begin position="462"/>
        <end position="471"/>
    </location>
</feature>
<dbReference type="EnsemblMetazoa" id="XM_050660222.1">
    <property type="protein sequence ID" value="XP_050516179.1"/>
    <property type="gene ID" value="LOC126891043"/>
</dbReference>
<dbReference type="PANTHER" id="PTHR47331:SF1">
    <property type="entry name" value="GAG-LIKE PROTEIN"/>
    <property type="match status" value="1"/>
</dbReference>
<dbReference type="GeneID" id="126891043"/>
<feature type="compositionally biased region" description="Polar residues" evidence="1">
    <location>
        <begin position="507"/>
        <end position="526"/>
    </location>
</feature>